<keyword evidence="9" id="KW-1185">Reference proteome</keyword>
<name>A0A6P8ZYD6_THRPL</name>
<dbReference type="Gene3D" id="1.20.1250.20">
    <property type="entry name" value="MFS general substrate transporter like domains"/>
    <property type="match status" value="2"/>
</dbReference>
<evidence type="ECO:0000256" key="6">
    <source>
        <dbReference type="SAM" id="MobiDB-lite"/>
    </source>
</evidence>
<organism evidence="10">
    <name type="scientific">Thrips palmi</name>
    <name type="common">Melon thrips</name>
    <dbReference type="NCBI Taxonomy" id="161013"/>
    <lineage>
        <taxon>Eukaryota</taxon>
        <taxon>Metazoa</taxon>
        <taxon>Ecdysozoa</taxon>
        <taxon>Arthropoda</taxon>
        <taxon>Hexapoda</taxon>
        <taxon>Insecta</taxon>
        <taxon>Pterygota</taxon>
        <taxon>Neoptera</taxon>
        <taxon>Paraneoptera</taxon>
        <taxon>Thysanoptera</taxon>
        <taxon>Terebrantia</taxon>
        <taxon>Thripoidea</taxon>
        <taxon>Thripidae</taxon>
        <taxon>Thrips</taxon>
    </lineage>
</organism>
<evidence type="ECO:0000256" key="3">
    <source>
        <dbReference type="ARBA" id="ARBA00022692"/>
    </source>
</evidence>
<accession>A0A6P8ZYD6</accession>
<gene>
    <name evidence="10" type="primary">LOC117650896</name>
</gene>
<dbReference type="RefSeq" id="XP_034250428.1">
    <property type="nucleotide sequence ID" value="XM_034394537.1"/>
</dbReference>
<feature type="transmembrane region" description="Helical" evidence="7">
    <location>
        <begin position="366"/>
        <end position="391"/>
    </location>
</feature>
<dbReference type="InParanoid" id="A0A6P8ZYD6"/>
<dbReference type="GO" id="GO:0022857">
    <property type="term" value="F:transmembrane transporter activity"/>
    <property type="evidence" value="ECO:0007669"/>
    <property type="project" value="InterPro"/>
</dbReference>
<dbReference type="KEGG" id="tpal:117650896"/>
<evidence type="ECO:0000313" key="10">
    <source>
        <dbReference type="RefSeq" id="XP_034250428.1"/>
    </source>
</evidence>
<evidence type="ECO:0000256" key="7">
    <source>
        <dbReference type="SAM" id="Phobius"/>
    </source>
</evidence>
<evidence type="ECO:0000256" key="1">
    <source>
        <dbReference type="ARBA" id="ARBA00004141"/>
    </source>
</evidence>
<evidence type="ECO:0000256" key="5">
    <source>
        <dbReference type="ARBA" id="ARBA00023136"/>
    </source>
</evidence>
<evidence type="ECO:0000259" key="8">
    <source>
        <dbReference type="PROSITE" id="PS50850"/>
    </source>
</evidence>
<keyword evidence="5 7" id="KW-0472">Membrane</keyword>
<feature type="transmembrane region" description="Helical" evidence="7">
    <location>
        <begin position="580"/>
        <end position="599"/>
    </location>
</feature>
<dbReference type="InterPro" id="IPR020846">
    <property type="entry name" value="MFS_dom"/>
</dbReference>
<feature type="transmembrane region" description="Helical" evidence="7">
    <location>
        <begin position="463"/>
        <end position="485"/>
    </location>
</feature>
<dbReference type="Pfam" id="PF07690">
    <property type="entry name" value="MFS_1"/>
    <property type="match status" value="2"/>
</dbReference>
<feature type="transmembrane region" description="Helical" evidence="7">
    <location>
        <begin position="272"/>
        <end position="293"/>
    </location>
</feature>
<dbReference type="AlphaFoldDB" id="A0A6P8ZYD6"/>
<feature type="transmembrane region" description="Helical" evidence="7">
    <location>
        <begin position="552"/>
        <end position="574"/>
    </location>
</feature>
<feature type="transmembrane region" description="Helical" evidence="7">
    <location>
        <begin position="232"/>
        <end position="252"/>
    </location>
</feature>
<feature type="transmembrane region" description="Helical" evidence="7">
    <location>
        <begin position="492"/>
        <end position="511"/>
    </location>
</feature>
<feature type="domain" description="Major facilitator superfamily (MFS) profile" evidence="8">
    <location>
        <begin position="106"/>
        <end position="604"/>
    </location>
</feature>
<feature type="transmembrane region" description="Helical" evidence="7">
    <location>
        <begin position="145"/>
        <end position="165"/>
    </location>
</feature>
<evidence type="ECO:0000256" key="4">
    <source>
        <dbReference type="ARBA" id="ARBA00022989"/>
    </source>
</evidence>
<evidence type="ECO:0000313" key="9">
    <source>
        <dbReference type="Proteomes" id="UP000515158"/>
    </source>
</evidence>
<keyword evidence="2" id="KW-0813">Transport</keyword>
<keyword evidence="4 7" id="KW-1133">Transmembrane helix</keyword>
<dbReference type="PANTHER" id="PTHR23511:SF35">
    <property type="entry name" value="MAJOR FACILITATOR SUPERFAMILY (MFS) PROFILE DOMAIN-CONTAINING PROTEIN"/>
    <property type="match status" value="1"/>
</dbReference>
<dbReference type="InterPro" id="IPR011701">
    <property type="entry name" value="MFS"/>
</dbReference>
<dbReference type="InterPro" id="IPR036259">
    <property type="entry name" value="MFS_trans_sf"/>
</dbReference>
<dbReference type="GO" id="GO:0016020">
    <property type="term" value="C:membrane"/>
    <property type="evidence" value="ECO:0007669"/>
    <property type="project" value="UniProtKB-SubCell"/>
</dbReference>
<keyword evidence="3 7" id="KW-0812">Transmembrane</keyword>
<feature type="transmembrane region" description="Helical" evidence="7">
    <location>
        <begin position="107"/>
        <end position="130"/>
    </location>
</feature>
<protein>
    <submittedName>
        <fullName evidence="10">Synaptic vesicle glycoprotein 2B-like isoform X1</fullName>
    </submittedName>
</protein>
<dbReference type="PROSITE" id="PS50850">
    <property type="entry name" value="MFS"/>
    <property type="match status" value="1"/>
</dbReference>
<feature type="region of interest" description="Disordered" evidence="6">
    <location>
        <begin position="1"/>
        <end position="20"/>
    </location>
</feature>
<reference evidence="10" key="1">
    <citation type="submission" date="2025-08" db="UniProtKB">
        <authorList>
            <consortium name="RefSeq"/>
        </authorList>
    </citation>
    <scope>IDENTIFICATION</scope>
    <source>
        <tissue evidence="10">Total insect</tissue>
    </source>
</reference>
<proteinExistence type="predicted"/>
<dbReference type="GeneID" id="117650896"/>
<sequence>MVGGTDRQCPSEFGLSVSLPGRAGPWPPRWRTDHTAMPPFGAGARSVAQSGSMDERALSLADVNKAKHIVQPLLGKQSQDGTVAESGATTSFEDAVKLTGYGKFNHLLMLVCGLAIMGAIMEMIDIGYVLPAAECDLKLTQKDKGVLGAITYIGIICSAHAWGVLADTTGRRRIMIRALLADVVVSTLACLAPNFWTLVVLRFCNGVCVSAPAALAYAYLGEFNTPPNRNRAIILVGFITACSAIILPGLAWSVLPMQWSLPLYAGMGFRSWRLFILVGAIPALLSGLLLFWFPESPKFLLAVGRREEALAVLRRVYAVNTGKDDFPVRELTEDTSSVMANTTDRSFLALMKIVWEQTAPLFRPPYLLHTFLVCFIQFGNIASASGLLMWLPELFNYQAKYGEIHPGAATICEAVAGVLAAERNASSVLVRATRDVGVVAVSSDVSAVLQEPSCAGGTILTQVYINALIIGVADAIAPVAGSLIVNSVGKRNLLIVCMWVTGVSAIAVNFVGSYEAILALACVVIALTGMCIAHISSIVVDLFPTNYRAMAVSLSLMFGRLGSMVGNFIFGSLLDSYCDAAFYFFGGVLVLNGVFGCLLPKRGRFAN</sequence>
<dbReference type="SUPFAM" id="SSF103473">
    <property type="entry name" value="MFS general substrate transporter"/>
    <property type="match status" value="1"/>
</dbReference>
<evidence type="ECO:0000256" key="2">
    <source>
        <dbReference type="ARBA" id="ARBA00022448"/>
    </source>
</evidence>
<feature type="transmembrane region" description="Helical" evidence="7">
    <location>
        <begin position="517"/>
        <end position="540"/>
    </location>
</feature>
<feature type="transmembrane region" description="Helical" evidence="7">
    <location>
        <begin position="200"/>
        <end position="220"/>
    </location>
</feature>
<comment type="subcellular location">
    <subcellularLocation>
        <location evidence="1">Membrane</location>
        <topology evidence="1">Multi-pass membrane protein</topology>
    </subcellularLocation>
</comment>
<feature type="transmembrane region" description="Helical" evidence="7">
    <location>
        <begin position="174"/>
        <end position="194"/>
    </location>
</feature>
<dbReference type="OrthoDB" id="10262656at2759"/>
<dbReference type="Proteomes" id="UP000515158">
    <property type="component" value="Unplaced"/>
</dbReference>
<dbReference type="PANTHER" id="PTHR23511">
    <property type="entry name" value="SYNAPTIC VESICLE GLYCOPROTEIN 2"/>
    <property type="match status" value="1"/>
</dbReference>